<dbReference type="PROSITE" id="PS00061">
    <property type="entry name" value="ADH_SHORT"/>
    <property type="match status" value="1"/>
</dbReference>
<evidence type="ECO:0000256" key="3">
    <source>
        <dbReference type="RuleBase" id="RU000363"/>
    </source>
</evidence>
<dbReference type="PRINTS" id="PR00080">
    <property type="entry name" value="SDRFAMILY"/>
</dbReference>
<dbReference type="Proteomes" id="UP001595828">
    <property type="component" value="Unassembled WGS sequence"/>
</dbReference>
<dbReference type="InterPro" id="IPR020904">
    <property type="entry name" value="Sc_DH/Rdtase_CS"/>
</dbReference>
<comment type="similarity">
    <text evidence="1 3">Belongs to the short-chain dehydrogenases/reductases (SDR) family.</text>
</comment>
<dbReference type="InterPro" id="IPR036291">
    <property type="entry name" value="NAD(P)-bd_dom_sf"/>
</dbReference>
<dbReference type="InterPro" id="IPR057326">
    <property type="entry name" value="KR_dom"/>
</dbReference>
<dbReference type="PANTHER" id="PTHR42760:SF133">
    <property type="entry name" value="3-OXOACYL-[ACYL-CARRIER-PROTEIN] REDUCTASE"/>
    <property type="match status" value="1"/>
</dbReference>
<dbReference type="InterPro" id="IPR002347">
    <property type="entry name" value="SDR_fam"/>
</dbReference>
<sequence length="258" mass="27242">MQLSGKKIVVTGGARGIGAAAVRAFVREGALVHFVDLLDEEGKELAANVTASGPGRAVYHHGNVAERTEMRAIFARCADDMSGIDSLVHAAGIHREAPPELITDEDWDTVIAVNLRGTFVTNQEAFPYLKENEDSRIINFGSLAGMTPYVMSGHYSASKGGVIAWTRTIAHAWGKHGIRANTMAPGIESPMAAEVRERLTSKPISEVGASPTASAALASGMGDADRDLAPVLVFLLTDGARHITAQIISVDGGICPTR</sequence>
<dbReference type="SMART" id="SM00822">
    <property type="entry name" value="PKS_KR"/>
    <property type="match status" value="1"/>
</dbReference>
<dbReference type="EMBL" id="JBHSDR010000006">
    <property type="protein sequence ID" value="MFC4296170.1"/>
    <property type="molecule type" value="Genomic_DNA"/>
</dbReference>
<evidence type="ECO:0000256" key="1">
    <source>
        <dbReference type="ARBA" id="ARBA00006484"/>
    </source>
</evidence>
<name>A0ABV8RU10_9SPHN</name>
<proteinExistence type="inferred from homology"/>
<reference evidence="6" key="1">
    <citation type="journal article" date="2019" name="Int. J. Syst. Evol. Microbiol.">
        <title>The Global Catalogue of Microorganisms (GCM) 10K type strain sequencing project: providing services to taxonomists for standard genome sequencing and annotation.</title>
        <authorList>
            <consortium name="The Broad Institute Genomics Platform"/>
            <consortium name="The Broad Institute Genome Sequencing Center for Infectious Disease"/>
            <person name="Wu L."/>
            <person name="Ma J."/>
        </authorList>
    </citation>
    <scope>NUCLEOTIDE SEQUENCE [LARGE SCALE GENOMIC DNA]</scope>
    <source>
        <strain evidence="6">CGMCC 1.12989</strain>
    </source>
</reference>
<organism evidence="5 6">
    <name type="scientific">Novosphingobium tardum</name>
    <dbReference type="NCBI Taxonomy" id="1538021"/>
    <lineage>
        <taxon>Bacteria</taxon>
        <taxon>Pseudomonadati</taxon>
        <taxon>Pseudomonadota</taxon>
        <taxon>Alphaproteobacteria</taxon>
        <taxon>Sphingomonadales</taxon>
        <taxon>Sphingomonadaceae</taxon>
        <taxon>Novosphingobium</taxon>
    </lineage>
</organism>
<dbReference type="SUPFAM" id="SSF51735">
    <property type="entry name" value="NAD(P)-binding Rossmann-fold domains"/>
    <property type="match status" value="1"/>
</dbReference>
<dbReference type="Pfam" id="PF00106">
    <property type="entry name" value="adh_short"/>
    <property type="match status" value="1"/>
</dbReference>
<dbReference type="EC" id="1.1.1.-" evidence="5"/>
<gene>
    <name evidence="5" type="ORF">ACFO0A_14005</name>
</gene>
<dbReference type="RefSeq" id="WP_379539620.1">
    <property type="nucleotide sequence ID" value="NZ_JBHSDR010000006.1"/>
</dbReference>
<accession>A0ABV8RU10</accession>
<keyword evidence="6" id="KW-1185">Reference proteome</keyword>
<feature type="domain" description="Ketoreductase" evidence="4">
    <location>
        <begin position="6"/>
        <end position="190"/>
    </location>
</feature>
<protein>
    <submittedName>
        <fullName evidence="5">SDR family NAD(P)-dependent oxidoreductase</fullName>
        <ecNumber evidence="5">1.1.1.-</ecNumber>
    </submittedName>
</protein>
<comment type="caution">
    <text evidence="5">The sequence shown here is derived from an EMBL/GenBank/DDBJ whole genome shotgun (WGS) entry which is preliminary data.</text>
</comment>
<evidence type="ECO:0000256" key="2">
    <source>
        <dbReference type="ARBA" id="ARBA00023002"/>
    </source>
</evidence>
<evidence type="ECO:0000313" key="5">
    <source>
        <dbReference type="EMBL" id="MFC4296170.1"/>
    </source>
</evidence>
<evidence type="ECO:0000259" key="4">
    <source>
        <dbReference type="SMART" id="SM00822"/>
    </source>
</evidence>
<dbReference type="CDD" id="cd05233">
    <property type="entry name" value="SDR_c"/>
    <property type="match status" value="1"/>
</dbReference>
<dbReference type="Gene3D" id="3.40.50.720">
    <property type="entry name" value="NAD(P)-binding Rossmann-like Domain"/>
    <property type="match status" value="1"/>
</dbReference>
<dbReference type="PANTHER" id="PTHR42760">
    <property type="entry name" value="SHORT-CHAIN DEHYDROGENASES/REDUCTASES FAMILY MEMBER"/>
    <property type="match status" value="1"/>
</dbReference>
<keyword evidence="2 5" id="KW-0560">Oxidoreductase</keyword>
<evidence type="ECO:0000313" key="6">
    <source>
        <dbReference type="Proteomes" id="UP001595828"/>
    </source>
</evidence>
<dbReference type="PRINTS" id="PR00081">
    <property type="entry name" value="GDHRDH"/>
</dbReference>
<dbReference type="GO" id="GO:0016491">
    <property type="term" value="F:oxidoreductase activity"/>
    <property type="evidence" value="ECO:0007669"/>
    <property type="project" value="UniProtKB-KW"/>
</dbReference>